<evidence type="ECO:0000256" key="2">
    <source>
        <dbReference type="SAM" id="SignalP"/>
    </source>
</evidence>
<reference evidence="4" key="1">
    <citation type="submission" date="2025-08" db="UniProtKB">
        <authorList>
            <consortium name="RefSeq"/>
        </authorList>
    </citation>
    <scope>IDENTIFICATION</scope>
    <source>
        <tissue evidence="4">Testes</tissue>
    </source>
</reference>
<evidence type="ECO:0000256" key="1">
    <source>
        <dbReference type="SAM" id="MobiDB-lite"/>
    </source>
</evidence>
<accession>A0ABM0MQC9</accession>
<feature type="region of interest" description="Disordered" evidence="1">
    <location>
        <begin position="35"/>
        <end position="98"/>
    </location>
</feature>
<keyword evidence="2" id="KW-0732">Signal</keyword>
<dbReference type="RefSeq" id="XP_006822220.1">
    <property type="nucleotide sequence ID" value="XM_006822157.1"/>
</dbReference>
<evidence type="ECO:0000313" key="3">
    <source>
        <dbReference type="Proteomes" id="UP000694865"/>
    </source>
</evidence>
<dbReference type="Proteomes" id="UP000694865">
    <property type="component" value="Unplaced"/>
</dbReference>
<proteinExistence type="predicted"/>
<protein>
    <submittedName>
        <fullName evidence="4">Uncharacterized protein LOC102807539</fullName>
    </submittedName>
</protein>
<organism evidence="3 4">
    <name type="scientific">Saccoglossus kowalevskii</name>
    <name type="common">Acorn worm</name>
    <dbReference type="NCBI Taxonomy" id="10224"/>
    <lineage>
        <taxon>Eukaryota</taxon>
        <taxon>Metazoa</taxon>
        <taxon>Hemichordata</taxon>
        <taxon>Enteropneusta</taxon>
        <taxon>Harrimaniidae</taxon>
        <taxon>Saccoglossus</taxon>
    </lineage>
</organism>
<feature type="compositionally biased region" description="Acidic residues" evidence="1">
    <location>
        <begin position="37"/>
        <end position="48"/>
    </location>
</feature>
<evidence type="ECO:0000313" key="4">
    <source>
        <dbReference type="RefSeq" id="XP_006822220.1"/>
    </source>
</evidence>
<keyword evidence="3" id="KW-1185">Reference proteome</keyword>
<sequence length="153" mass="16382">MVMYQVMNNSLLILLAILLIKSICQDSAWTVAAGEGVGEEDETADDDTVMPPQQFVPPLDGLPPWRTDDEEDGGGNGDGMPPPRTSGTSSPMETWSAAITNATSFSNNTTTPKDVWNEGDGTAGSGLSRYHLHCVWMIAIPMSVLVSMTSLHL</sequence>
<feature type="signal peptide" evidence="2">
    <location>
        <begin position="1"/>
        <end position="24"/>
    </location>
</feature>
<name>A0ABM0MQC9_SACKO</name>
<feature type="chain" id="PRO_5046137934" evidence="2">
    <location>
        <begin position="25"/>
        <end position="153"/>
    </location>
</feature>
<dbReference type="GeneID" id="102807539"/>
<gene>
    <name evidence="4" type="primary">LOC102807539</name>
</gene>